<evidence type="ECO:0000313" key="10">
    <source>
        <dbReference type="Proteomes" id="UP000766550"/>
    </source>
</evidence>
<dbReference type="PROSITE" id="PS50109">
    <property type="entry name" value="HIS_KIN"/>
    <property type="match status" value="1"/>
</dbReference>
<dbReference type="SUPFAM" id="SSF55785">
    <property type="entry name" value="PYP-like sensor domain (PAS domain)"/>
    <property type="match status" value="1"/>
</dbReference>
<organism evidence="9 10">
    <name type="scientific">Haloarcula limicola</name>
    <dbReference type="NCBI Taxonomy" id="1429915"/>
    <lineage>
        <taxon>Archaea</taxon>
        <taxon>Methanobacteriati</taxon>
        <taxon>Methanobacteriota</taxon>
        <taxon>Stenosarchaea group</taxon>
        <taxon>Halobacteria</taxon>
        <taxon>Halobacteriales</taxon>
        <taxon>Haloarculaceae</taxon>
        <taxon>Haloarcula</taxon>
    </lineage>
</organism>
<dbReference type="PRINTS" id="PR00344">
    <property type="entry name" value="BCTRLSENSOR"/>
</dbReference>
<feature type="domain" description="PAC" evidence="8">
    <location>
        <begin position="77"/>
        <end position="130"/>
    </location>
</feature>
<dbReference type="SUPFAM" id="SSF55874">
    <property type="entry name" value="ATPase domain of HSP90 chaperone/DNA topoisomerase II/histidine kinase"/>
    <property type="match status" value="1"/>
</dbReference>
<evidence type="ECO:0000256" key="5">
    <source>
        <dbReference type="ARBA" id="ARBA00022777"/>
    </source>
</evidence>
<dbReference type="OrthoDB" id="8127at2157"/>
<dbReference type="InterPro" id="IPR036890">
    <property type="entry name" value="HATPase_C_sf"/>
</dbReference>
<dbReference type="SMART" id="SM00388">
    <property type="entry name" value="HisKA"/>
    <property type="match status" value="1"/>
</dbReference>
<keyword evidence="10" id="KW-1185">Reference proteome</keyword>
<dbReference type="Gene3D" id="3.30.565.10">
    <property type="entry name" value="Histidine kinase-like ATPase, C-terminal domain"/>
    <property type="match status" value="1"/>
</dbReference>
<reference evidence="9 10" key="1">
    <citation type="submission" date="2021-06" db="EMBL/GenBank/DDBJ databases">
        <title>New haloarchaea isolates fom saline soil.</title>
        <authorList>
            <person name="Duran-Viseras A."/>
            <person name="Sanchez-Porro C.S."/>
            <person name="Ventosa A."/>
        </authorList>
    </citation>
    <scope>NUCLEOTIDE SEQUENCE [LARGE SCALE GENOMIC DNA]</scope>
    <source>
        <strain evidence="9 10">JCM 183640</strain>
    </source>
</reference>
<dbReference type="InterPro" id="IPR036097">
    <property type="entry name" value="HisK_dim/P_sf"/>
</dbReference>
<evidence type="ECO:0000259" key="8">
    <source>
        <dbReference type="PROSITE" id="PS50113"/>
    </source>
</evidence>
<dbReference type="Proteomes" id="UP000766550">
    <property type="component" value="Unassembled WGS sequence"/>
</dbReference>
<sequence length="333" mass="36907">MYVKDSEGRHLRVSHAHIDDPDAAVGKTDRELYPATHADETYADDMQVIRDGDPIIHKEEQTIEEVGETYSFDHLLDNYEQDVVTTKRRYNEWALTSKVPWRDENGDIVGLIGLTFDISDRKHYEQSLERHTERLEQFLAEVAHDLRSPLQVADANTELLRETIGENERLDAIERSHDRIAGLAEELGSFARHGDLEPDPEAVDLTDAVRDVWTSHAVGEATLSVDDLPTVEADPTELTRLLDNLVDNAIDHAGPEVAVTVGPLADRTGIYVADDGPGVPAAERETVFATGYTTASDGTGLGLAIVETIADRHDWSVTVTESESGGARFEIRF</sequence>
<keyword evidence="3" id="KW-0597">Phosphoprotein</keyword>
<evidence type="ECO:0000259" key="7">
    <source>
        <dbReference type="PROSITE" id="PS50109"/>
    </source>
</evidence>
<dbReference type="CDD" id="cd00082">
    <property type="entry name" value="HisKA"/>
    <property type="match status" value="1"/>
</dbReference>
<dbReference type="PROSITE" id="PS50113">
    <property type="entry name" value="PAC"/>
    <property type="match status" value="1"/>
</dbReference>
<dbReference type="Gene3D" id="1.10.287.130">
    <property type="match status" value="1"/>
</dbReference>
<dbReference type="SUPFAM" id="SSF47384">
    <property type="entry name" value="Homodimeric domain of signal transducing histidine kinase"/>
    <property type="match status" value="1"/>
</dbReference>
<dbReference type="InterPro" id="IPR004358">
    <property type="entry name" value="Sig_transdc_His_kin-like_C"/>
</dbReference>
<evidence type="ECO:0000256" key="2">
    <source>
        <dbReference type="ARBA" id="ARBA00012438"/>
    </source>
</evidence>
<dbReference type="InterPro" id="IPR005467">
    <property type="entry name" value="His_kinase_dom"/>
</dbReference>
<dbReference type="EMBL" id="JAHQXF010000002">
    <property type="protein sequence ID" value="MBV0924724.1"/>
    <property type="molecule type" value="Genomic_DNA"/>
</dbReference>
<dbReference type="InterPro" id="IPR050736">
    <property type="entry name" value="Sensor_HK_Regulatory"/>
</dbReference>
<evidence type="ECO:0000256" key="4">
    <source>
        <dbReference type="ARBA" id="ARBA00022679"/>
    </source>
</evidence>
<dbReference type="RefSeq" id="WP_162319274.1">
    <property type="nucleotide sequence ID" value="NZ_JAHQXF010000002.1"/>
</dbReference>
<dbReference type="PANTHER" id="PTHR43711:SF1">
    <property type="entry name" value="HISTIDINE KINASE 1"/>
    <property type="match status" value="1"/>
</dbReference>
<evidence type="ECO:0000256" key="1">
    <source>
        <dbReference type="ARBA" id="ARBA00000085"/>
    </source>
</evidence>
<dbReference type="InterPro" id="IPR003594">
    <property type="entry name" value="HATPase_dom"/>
</dbReference>
<dbReference type="InterPro" id="IPR035965">
    <property type="entry name" value="PAS-like_dom_sf"/>
</dbReference>
<comment type="caution">
    <text evidence="9">The sequence shown here is derived from an EMBL/GenBank/DDBJ whole genome shotgun (WGS) entry which is preliminary data.</text>
</comment>
<dbReference type="Pfam" id="PF00512">
    <property type="entry name" value="HisKA"/>
    <property type="match status" value="1"/>
</dbReference>
<dbReference type="Pfam" id="PF02518">
    <property type="entry name" value="HATPase_c"/>
    <property type="match status" value="1"/>
</dbReference>
<dbReference type="InterPro" id="IPR003661">
    <property type="entry name" value="HisK_dim/P_dom"/>
</dbReference>
<dbReference type="EC" id="2.7.13.3" evidence="2"/>
<dbReference type="SMART" id="SM00387">
    <property type="entry name" value="HATPase_c"/>
    <property type="match status" value="1"/>
</dbReference>
<keyword evidence="6" id="KW-0902">Two-component regulatory system</keyword>
<dbReference type="GO" id="GO:0000155">
    <property type="term" value="F:phosphorelay sensor kinase activity"/>
    <property type="evidence" value="ECO:0007669"/>
    <property type="project" value="InterPro"/>
</dbReference>
<keyword evidence="4" id="KW-0808">Transferase</keyword>
<feature type="domain" description="Histidine kinase" evidence="7">
    <location>
        <begin position="141"/>
        <end position="333"/>
    </location>
</feature>
<evidence type="ECO:0000256" key="3">
    <source>
        <dbReference type="ARBA" id="ARBA00022553"/>
    </source>
</evidence>
<dbReference type="PANTHER" id="PTHR43711">
    <property type="entry name" value="TWO-COMPONENT HISTIDINE KINASE"/>
    <property type="match status" value="1"/>
</dbReference>
<keyword evidence="5 9" id="KW-0418">Kinase</keyword>
<gene>
    <name evidence="9" type="ORF">KTS45_10990</name>
</gene>
<dbReference type="AlphaFoldDB" id="A0A8J7YBA6"/>
<dbReference type="InterPro" id="IPR000700">
    <property type="entry name" value="PAS-assoc_C"/>
</dbReference>
<dbReference type="Gene3D" id="3.30.450.20">
    <property type="entry name" value="PAS domain"/>
    <property type="match status" value="1"/>
</dbReference>
<accession>A0A8J7YBA6</accession>
<evidence type="ECO:0000256" key="6">
    <source>
        <dbReference type="ARBA" id="ARBA00023012"/>
    </source>
</evidence>
<name>A0A8J7YBA6_9EURY</name>
<protein>
    <recommendedName>
        <fullName evidence="2">histidine kinase</fullName>
        <ecNumber evidence="2">2.7.13.3</ecNumber>
    </recommendedName>
</protein>
<evidence type="ECO:0000313" key="9">
    <source>
        <dbReference type="EMBL" id="MBV0924724.1"/>
    </source>
</evidence>
<proteinExistence type="predicted"/>
<comment type="catalytic activity">
    <reaction evidence="1">
        <text>ATP + protein L-histidine = ADP + protein N-phospho-L-histidine.</text>
        <dbReference type="EC" id="2.7.13.3"/>
    </reaction>
</comment>